<accession>A0A9X1NC81</accession>
<proteinExistence type="predicted"/>
<dbReference type="EMBL" id="JAJOMB010000003">
    <property type="protein sequence ID" value="MCD5310611.1"/>
    <property type="molecule type" value="Genomic_DNA"/>
</dbReference>
<comment type="caution">
    <text evidence="1">The sequence shown here is derived from an EMBL/GenBank/DDBJ whole genome shotgun (WGS) entry which is preliminary data.</text>
</comment>
<keyword evidence="2" id="KW-1185">Reference proteome</keyword>
<dbReference type="AlphaFoldDB" id="A0A9X1NC81"/>
<name>A0A9X1NC81_9ACTN</name>
<gene>
    <name evidence="1" type="ORF">LR394_06870</name>
</gene>
<reference evidence="1" key="1">
    <citation type="submission" date="2021-11" db="EMBL/GenBank/DDBJ databases">
        <title>Streptomyces corallinus and Kineosporia corallina sp. nov., two new coral-derived marine actinobacteria.</title>
        <authorList>
            <person name="Buangrab K."/>
            <person name="Sutthacheep M."/>
            <person name="Yeemin T."/>
            <person name="Harunari E."/>
            <person name="Igarashi Y."/>
            <person name="Sripreechasak P."/>
            <person name="Kanchanasin P."/>
            <person name="Tanasupawat S."/>
            <person name="Phongsopitanun W."/>
        </authorList>
    </citation>
    <scope>NUCLEOTIDE SEQUENCE</scope>
    <source>
        <strain evidence="1">JCM 31032</strain>
    </source>
</reference>
<sequence length="161" mass="17812">MSASEVHGEVGVIVLSNDNRWAHAYASQHDALTNEALQARKDITFFDAGGHALVAVTGEDGRVHALKHSDAPADPDKLRDRLHTILRQVPEVVRQRQGSFKQDPADEQLTVEEKLAQLPSLQGADLAQTLELYRSILGPHSMGEELQHKGGWFHNVFAHGW</sequence>
<dbReference type="RefSeq" id="WP_231439642.1">
    <property type="nucleotide sequence ID" value="NZ_JAJOMB010000003.1"/>
</dbReference>
<evidence type="ECO:0000313" key="1">
    <source>
        <dbReference type="EMBL" id="MCD5310611.1"/>
    </source>
</evidence>
<dbReference type="Proteomes" id="UP001138997">
    <property type="component" value="Unassembled WGS sequence"/>
</dbReference>
<protein>
    <submittedName>
        <fullName evidence="1">Uncharacterized protein</fullName>
    </submittedName>
</protein>
<evidence type="ECO:0000313" key="2">
    <source>
        <dbReference type="Proteomes" id="UP001138997"/>
    </source>
</evidence>
<organism evidence="1 2">
    <name type="scientific">Kineosporia babensis</name>
    <dbReference type="NCBI Taxonomy" id="499548"/>
    <lineage>
        <taxon>Bacteria</taxon>
        <taxon>Bacillati</taxon>
        <taxon>Actinomycetota</taxon>
        <taxon>Actinomycetes</taxon>
        <taxon>Kineosporiales</taxon>
        <taxon>Kineosporiaceae</taxon>
        <taxon>Kineosporia</taxon>
    </lineage>
</organism>